<dbReference type="GO" id="GO:0003723">
    <property type="term" value="F:RNA binding"/>
    <property type="evidence" value="ECO:0007669"/>
    <property type="project" value="UniProtKB-KW"/>
</dbReference>
<proteinExistence type="predicted"/>
<dbReference type="PROSITE" id="PS51192">
    <property type="entry name" value="HELICASE_ATP_BIND_1"/>
    <property type="match status" value="1"/>
</dbReference>
<dbReference type="EC" id="3.6.4.13" evidence="1"/>
<dbReference type="GO" id="GO:0016787">
    <property type="term" value="F:hydrolase activity"/>
    <property type="evidence" value="ECO:0007669"/>
    <property type="project" value="UniProtKB-KW"/>
</dbReference>
<evidence type="ECO:0000256" key="5">
    <source>
        <dbReference type="ARBA" id="ARBA00022840"/>
    </source>
</evidence>
<dbReference type="Gene3D" id="3.40.50.300">
    <property type="entry name" value="P-loop containing nucleotide triphosphate hydrolases"/>
    <property type="match status" value="2"/>
</dbReference>
<evidence type="ECO:0000313" key="13">
    <source>
        <dbReference type="Proteomes" id="UP001153712"/>
    </source>
</evidence>
<organism evidence="12 13">
    <name type="scientific">Phyllotreta striolata</name>
    <name type="common">Striped flea beetle</name>
    <name type="synonym">Crioceris striolata</name>
    <dbReference type="NCBI Taxonomy" id="444603"/>
    <lineage>
        <taxon>Eukaryota</taxon>
        <taxon>Metazoa</taxon>
        <taxon>Ecdysozoa</taxon>
        <taxon>Arthropoda</taxon>
        <taxon>Hexapoda</taxon>
        <taxon>Insecta</taxon>
        <taxon>Pterygota</taxon>
        <taxon>Neoptera</taxon>
        <taxon>Endopterygota</taxon>
        <taxon>Coleoptera</taxon>
        <taxon>Polyphaga</taxon>
        <taxon>Cucujiformia</taxon>
        <taxon>Chrysomeloidea</taxon>
        <taxon>Chrysomelidae</taxon>
        <taxon>Galerucinae</taxon>
        <taxon>Alticini</taxon>
        <taxon>Phyllotreta</taxon>
    </lineage>
</organism>
<evidence type="ECO:0000256" key="8">
    <source>
        <dbReference type="SAM" id="MobiDB-lite"/>
    </source>
</evidence>
<dbReference type="PROSITE" id="PS51194">
    <property type="entry name" value="HELICASE_CTER"/>
    <property type="match status" value="1"/>
</dbReference>
<dbReference type="GO" id="GO:0005829">
    <property type="term" value="C:cytosol"/>
    <property type="evidence" value="ECO:0007669"/>
    <property type="project" value="TreeGrafter"/>
</dbReference>
<dbReference type="SUPFAM" id="SSF52540">
    <property type="entry name" value="P-loop containing nucleoside triphosphate hydrolases"/>
    <property type="match status" value="2"/>
</dbReference>
<feature type="compositionally biased region" description="Polar residues" evidence="8">
    <location>
        <begin position="72"/>
        <end position="124"/>
    </location>
</feature>
<feature type="compositionally biased region" description="Basic and acidic residues" evidence="8">
    <location>
        <begin position="128"/>
        <end position="142"/>
    </location>
</feature>
<evidence type="ECO:0000313" key="12">
    <source>
        <dbReference type="EMBL" id="CAG9856933.1"/>
    </source>
</evidence>
<feature type="domain" description="Helicase C-terminal" evidence="10">
    <location>
        <begin position="497"/>
        <end position="677"/>
    </location>
</feature>
<reference evidence="12" key="1">
    <citation type="submission" date="2022-01" db="EMBL/GenBank/DDBJ databases">
        <authorList>
            <person name="King R."/>
        </authorList>
    </citation>
    <scope>NUCLEOTIDE SEQUENCE</scope>
</reference>
<evidence type="ECO:0000259" key="9">
    <source>
        <dbReference type="PROSITE" id="PS51192"/>
    </source>
</evidence>
<feature type="region of interest" description="Disordered" evidence="8">
    <location>
        <begin position="778"/>
        <end position="824"/>
    </location>
</feature>
<keyword evidence="13" id="KW-1185">Reference proteome</keyword>
<evidence type="ECO:0000256" key="3">
    <source>
        <dbReference type="ARBA" id="ARBA00022801"/>
    </source>
</evidence>
<dbReference type="Pfam" id="PF00271">
    <property type="entry name" value="Helicase_C"/>
    <property type="match status" value="1"/>
</dbReference>
<dbReference type="OrthoDB" id="422663at2759"/>
<dbReference type="AlphaFoldDB" id="A0A9N9TMV5"/>
<dbReference type="GO" id="GO:0005524">
    <property type="term" value="F:ATP binding"/>
    <property type="evidence" value="ECO:0007669"/>
    <property type="project" value="UniProtKB-KW"/>
</dbReference>
<dbReference type="Proteomes" id="UP001153712">
    <property type="component" value="Chromosome 12"/>
</dbReference>
<feature type="domain" description="Helicase ATP-binding" evidence="9">
    <location>
        <begin position="239"/>
        <end position="462"/>
    </location>
</feature>
<dbReference type="SMART" id="SM00490">
    <property type="entry name" value="HELICc"/>
    <property type="match status" value="1"/>
</dbReference>
<dbReference type="PANTHER" id="PTHR47959:SF1">
    <property type="entry name" value="ATP-DEPENDENT RNA HELICASE DBPA"/>
    <property type="match status" value="1"/>
</dbReference>
<keyword evidence="5" id="KW-0067">ATP-binding</keyword>
<accession>A0A9N9TMV5</accession>
<dbReference type="GO" id="GO:0010468">
    <property type="term" value="P:regulation of gene expression"/>
    <property type="evidence" value="ECO:0007669"/>
    <property type="project" value="UniProtKB-ARBA"/>
</dbReference>
<sequence length="824" mass="92842">MTSFDFKWKSGDSSAKSTFAKKRKPNKNESAMSQSQNKSVTNVKGPTETQALLKKKTGVRKANPTVSKEIDSSASSNQTKESNAPRNTNKSSNFGTNSKFRRNFGNTDTTESNTNKSSNFGTNSKFRRNLESKDTTESTEEAPKFIKRKWKKDKIAAKKALAEGKSVQNDASKKPPAHSLFAVGQKDIYVKSNTRAKSVVEEVFSADKKFSDLNIHKYIVSNLNKIDFVTLTNVQEKSIPAILEGNNVLIRSQTGSGKTLAYAVPILDALQNINPRLQRTDGVQAIIVVPTRELALQTYELFGKINTFQWIVVSYLCGGENRNTEKTRLRKGVHILIATPGRLLDHMLHTNAFKTQNVRCLVLDEADRLLDMGFKKDIVKIVEEFDAAKKNAEYNPMALLKKTYFTDDDGESTAAASNPPDTSSMPLRDPKSKTRQTLLLSATLTQGIAELADFTMKEHTYIDALDEFATANPEMMVIPKTVQQKFIVTHTKHRLFTLSAMLITLSQTKSKVFVFMGTSNMVDYHYDLFTKYLVQLPRNRGKLKSDNIVVLEDFDNASDDEEIVVDTEFFKLHGNMDQNVRKDVFTKFRAAKKGVLICTDVVARGIDVPTADCIIQYNGPQSIEDYLHRVGRTGRAGKSGTSYIFLTHEEQDFVTEMEKHRVYLQKHETEVFLKNLSAVMDEADHEKAAVALQKRFESALENDKELHKSACVAYSSWSRFYNTYSTKMRPIFDFKKANLGHYVTSFGLKESPTAVARVVRGQFGKTEAPRLNRKLQIHETEEKPRAKNPPKKKIKSVSLTTSEFSSGLEPMKKKRKKTNDSDNE</sequence>
<dbReference type="InterPro" id="IPR014014">
    <property type="entry name" value="RNA_helicase_DEAD_Q_motif"/>
</dbReference>
<dbReference type="InterPro" id="IPR025313">
    <property type="entry name" value="SPB4-like_CTE"/>
</dbReference>
<keyword evidence="3" id="KW-0378">Hydrolase</keyword>
<keyword evidence="6" id="KW-0694">RNA-binding</keyword>
<feature type="compositionally biased region" description="Polar residues" evidence="8">
    <location>
        <begin position="414"/>
        <end position="425"/>
    </location>
</feature>
<evidence type="ECO:0000259" key="11">
    <source>
        <dbReference type="PROSITE" id="PS51195"/>
    </source>
</evidence>
<dbReference type="InterPro" id="IPR050079">
    <property type="entry name" value="DEAD_box_RNA_helicase"/>
</dbReference>
<evidence type="ECO:0000256" key="1">
    <source>
        <dbReference type="ARBA" id="ARBA00012552"/>
    </source>
</evidence>
<dbReference type="SMART" id="SM01178">
    <property type="entry name" value="DUF4217"/>
    <property type="match status" value="1"/>
</dbReference>
<evidence type="ECO:0000259" key="10">
    <source>
        <dbReference type="PROSITE" id="PS51194"/>
    </source>
</evidence>
<feature type="compositionally biased region" description="Basic residues" evidence="8">
    <location>
        <begin position="786"/>
        <end position="795"/>
    </location>
</feature>
<dbReference type="CDD" id="cd18787">
    <property type="entry name" value="SF2_C_DEAD"/>
    <property type="match status" value="1"/>
</dbReference>
<name>A0A9N9TMV5_PHYSR</name>
<feature type="compositionally biased region" description="Polar residues" evidence="8">
    <location>
        <begin position="28"/>
        <end position="50"/>
    </location>
</feature>
<dbReference type="InterPro" id="IPR000629">
    <property type="entry name" value="RNA-helicase_DEAD-box_CS"/>
</dbReference>
<feature type="domain" description="DEAD-box RNA helicase Q" evidence="11">
    <location>
        <begin position="208"/>
        <end position="236"/>
    </location>
</feature>
<evidence type="ECO:0000256" key="6">
    <source>
        <dbReference type="ARBA" id="ARBA00022884"/>
    </source>
</evidence>
<dbReference type="PANTHER" id="PTHR47959">
    <property type="entry name" value="ATP-DEPENDENT RNA HELICASE RHLE-RELATED"/>
    <property type="match status" value="1"/>
</dbReference>
<gene>
    <name evidence="12" type="ORF">PHYEVI_LOCUS3344</name>
</gene>
<dbReference type="InterPro" id="IPR027417">
    <property type="entry name" value="P-loop_NTPase"/>
</dbReference>
<dbReference type="PROSITE" id="PS00039">
    <property type="entry name" value="DEAD_ATP_HELICASE"/>
    <property type="match status" value="1"/>
</dbReference>
<evidence type="ECO:0000256" key="2">
    <source>
        <dbReference type="ARBA" id="ARBA00022741"/>
    </source>
</evidence>
<feature type="short sequence motif" description="Q motif" evidence="7">
    <location>
        <begin position="208"/>
        <end position="236"/>
    </location>
</feature>
<dbReference type="PROSITE" id="PS51195">
    <property type="entry name" value="Q_MOTIF"/>
    <property type="match status" value="1"/>
</dbReference>
<protein>
    <recommendedName>
        <fullName evidence="1">RNA helicase</fullName>
        <ecNumber evidence="1">3.6.4.13</ecNumber>
    </recommendedName>
</protein>
<feature type="compositionally biased region" description="Basic and acidic residues" evidence="8">
    <location>
        <begin position="1"/>
        <end position="10"/>
    </location>
</feature>
<dbReference type="InterPro" id="IPR001650">
    <property type="entry name" value="Helicase_C-like"/>
</dbReference>
<evidence type="ECO:0000256" key="7">
    <source>
        <dbReference type="PROSITE-ProRule" id="PRU00552"/>
    </source>
</evidence>
<evidence type="ECO:0000256" key="4">
    <source>
        <dbReference type="ARBA" id="ARBA00022806"/>
    </source>
</evidence>
<dbReference type="Pfam" id="PF00270">
    <property type="entry name" value="DEAD"/>
    <property type="match status" value="1"/>
</dbReference>
<dbReference type="Pfam" id="PF13959">
    <property type="entry name" value="CTE_SPB4"/>
    <property type="match status" value="1"/>
</dbReference>
<keyword evidence="4" id="KW-0347">Helicase</keyword>
<feature type="region of interest" description="Disordered" evidence="8">
    <location>
        <begin position="410"/>
        <end position="430"/>
    </location>
</feature>
<dbReference type="EMBL" id="OU900105">
    <property type="protein sequence ID" value="CAG9856933.1"/>
    <property type="molecule type" value="Genomic_DNA"/>
</dbReference>
<keyword evidence="2" id="KW-0547">Nucleotide-binding</keyword>
<feature type="region of interest" description="Disordered" evidence="8">
    <location>
        <begin position="1"/>
        <end position="142"/>
    </location>
</feature>
<dbReference type="InterPro" id="IPR011545">
    <property type="entry name" value="DEAD/DEAH_box_helicase_dom"/>
</dbReference>
<dbReference type="InterPro" id="IPR014001">
    <property type="entry name" value="Helicase_ATP-bd"/>
</dbReference>
<dbReference type="SMART" id="SM00487">
    <property type="entry name" value="DEXDc"/>
    <property type="match status" value="1"/>
</dbReference>
<dbReference type="GO" id="GO:0003724">
    <property type="term" value="F:RNA helicase activity"/>
    <property type="evidence" value="ECO:0007669"/>
    <property type="project" value="UniProtKB-EC"/>
</dbReference>